<dbReference type="InterPro" id="IPR016024">
    <property type="entry name" value="ARM-type_fold"/>
</dbReference>
<dbReference type="RefSeq" id="XP_008613339.1">
    <property type="nucleotide sequence ID" value="XM_008615117.1"/>
</dbReference>
<dbReference type="OMA" id="CRWQDAA"/>
<dbReference type="SUPFAM" id="SSF48371">
    <property type="entry name" value="ARM repeat"/>
    <property type="match status" value="1"/>
</dbReference>
<dbReference type="OrthoDB" id="6287725at2759"/>
<organism evidence="1 2">
    <name type="scientific">Saprolegnia diclina (strain VS20)</name>
    <dbReference type="NCBI Taxonomy" id="1156394"/>
    <lineage>
        <taxon>Eukaryota</taxon>
        <taxon>Sar</taxon>
        <taxon>Stramenopiles</taxon>
        <taxon>Oomycota</taxon>
        <taxon>Saprolegniomycetes</taxon>
        <taxon>Saprolegniales</taxon>
        <taxon>Saprolegniaceae</taxon>
        <taxon>Saprolegnia</taxon>
    </lineage>
</organism>
<accession>T0QEP1</accession>
<dbReference type="GO" id="GO:0030427">
    <property type="term" value="C:site of polarized growth"/>
    <property type="evidence" value="ECO:0007669"/>
    <property type="project" value="TreeGrafter"/>
</dbReference>
<dbReference type="GeneID" id="19949927"/>
<dbReference type="STRING" id="1156394.T0QEP1"/>
<protein>
    <recommendedName>
        <fullName evidence="3">Cell morphogenesis protein N-terminal domain-containing protein</fullName>
    </recommendedName>
</protein>
<sequence length="1761" mass="193171">MDDAIVLLRRELDAFMATHGSNVLVRGSDVDPAAVAEMTRLSSLWASMATRNFVATVDTLLKWHVAKVEGSVFGRAGHYLVGHLLYDMLQALSSPCDERLDATLTRLVRLTLKLLSESKDLDAPAAKPATDFFSFKSLTPTLVVDDVVQVQWQKILGLLGQHAIGSIHAAMDETLGRLDKTPSMSKEVYLATFSSMQLQLLQPRYDEATAPAKLAFLRSLLALACKPHKLPTRLAALRVLAAILHRELTHGLPPPSRHVDWYSFLSDVHATAYKLCLKKQRQFKTIAVAWDVRVVALMLSNAEIFARYWRDDAMALLRVHSQLKDVTSLRLLSTFLKHLLRRHKASRKTLPLEKDVMDIVNLIQAWCFSITKHKPQKLLLLLEHLVDMSVLLASYNMAYCIQSHVRRLILEADSIFDERRLVGLAALRAILLTPSDRLEDDYAWDRAALAASHTSVADVVGSVLIESNTMFGSGVVGASSKAGAYKTWVGLRVFEAAIACTQVLFAEMQLSDEHKTLILTRVAVHSELSLRQVASDALLYIASSLKCLCAVVDGIYQHVVRLPLSNKAIQSALPTLLHLVQRICETSNGPVPAPHGEAIEAMCLYVLCSDLIETRLSALDVLAAVAALRQRSSMHATSTINVLDILTSIDDDLVLQLGLSAEDVKAAARAGGVLKWLAQKHAALHTQRLFAQVRPEVDDDDDDESTDRDAQVAGVDWLWSLSLATLWTRVCEACPELLSRIWSDVNDAAHRLEPHIPVLASGADATSAQWRHCSIMACASAHIGHDNVTRAAVAQLLERQCRYLKSPSGHQRQAAVLALGATHVSAHDLLFEHLAALELDAFCGAELWLATALSPPTSPPSLLSNGGPKMTKRGSKHQLLATKSLGIQSELPWAIARIYRSLLSHPNSMHIWSKRAFRRQLLGFLEKVHAHVSCPTLLLRSDICAILEAVVHHSNLATGFVADEPNQEPPLEAALTMSQRARWFETLAAWSRDVAPSDALAWTPHVWTLRLPTMVDEAHARCSHPLRPTRDEWIELRYGLLHAACAAIAGLLLGPAFDVQIVFAWLDELLTATTIPPARASIFGRIRRLLGNGVRLLLSSGNDEALAVCIERCLLTRPCANEYVTLIADVLLDLGAEFRASTSFPKLLLVGLLHMETNNGMQILLTLLETPETTMSMERTLSVPLGTTAAGLWVAQRVASTYKSVSHDVVAALLTFVHKCPSILVQSRLLEMAVPWVHSLNSTANVHALLFRVTTDLQVPAVARLWTELVASEANLQALLGLVYAIESNERLTTAKWILSCVEVERLTAATLAYDDDERRRHDRVLDTAARTIAFLAPHLHACSAAHRQVLKHLAVSVLYGYASTQPLWHVQDEALRSAVAVDCARVLEATSANVGMRLRACLDRPSTPSLDELRELLAPLGSALPECETAAWADACQAAFGGATGSAQQQLYAQCSLYVYRVLQPRFSGPACVHLLGLLRSALDDVDAIAFVHEYLLTLTHLAQAMPSSKLVLFPQLLWVAIALLKHAQSPLSAPTLDPLSLQGPSLSLLHALVSKPSFFEPIVQDMLLARRPPQWKPHVVDCTLDILLALSQQLTSPETEAIVVRTAKAMLFHTSSVAHGVVLTALLLPSVLSTACHETAHDLGYLWRLLGQLELAVALTSAVPIDELAPHVLRGCLNSLSDEKLFLDVLLAILVGQCTRLHAPTLQLLLHLVLVAPPAFWKRNGTLLAVVTRLLHRTSSRDATWPTLLSLLSTLLPPL</sequence>
<dbReference type="PANTHER" id="PTHR12295:SF30">
    <property type="entry name" value="PROTEIN FURRY"/>
    <property type="match status" value="1"/>
</dbReference>
<dbReference type="GO" id="GO:0000902">
    <property type="term" value="P:cell morphogenesis"/>
    <property type="evidence" value="ECO:0007669"/>
    <property type="project" value="InterPro"/>
</dbReference>
<reference evidence="1 2" key="1">
    <citation type="submission" date="2012-04" db="EMBL/GenBank/DDBJ databases">
        <title>The Genome Sequence of Saprolegnia declina VS20.</title>
        <authorList>
            <consortium name="The Broad Institute Genome Sequencing Platform"/>
            <person name="Russ C."/>
            <person name="Nusbaum C."/>
            <person name="Tyler B."/>
            <person name="van West P."/>
            <person name="Dieguez-Uribeondo J."/>
            <person name="de Bruijn I."/>
            <person name="Tripathy S."/>
            <person name="Jiang R."/>
            <person name="Young S.K."/>
            <person name="Zeng Q."/>
            <person name="Gargeya S."/>
            <person name="Fitzgerald M."/>
            <person name="Haas B."/>
            <person name="Abouelleil A."/>
            <person name="Alvarado L."/>
            <person name="Arachchi H.M."/>
            <person name="Berlin A."/>
            <person name="Chapman S.B."/>
            <person name="Goldberg J."/>
            <person name="Griggs A."/>
            <person name="Gujja S."/>
            <person name="Hansen M."/>
            <person name="Howarth C."/>
            <person name="Imamovic A."/>
            <person name="Larimer J."/>
            <person name="McCowen C."/>
            <person name="Montmayeur A."/>
            <person name="Murphy C."/>
            <person name="Neiman D."/>
            <person name="Pearson M."/>
            <person name="Priest M."/>
            <person name="Roberts A."/>
            <person name="Saif S."/>
            <person name="Shea T."/>
            <person name="Sisk P."/>
            <person name="Sykes S."/>
            <person name="Wortman J."/>
            <person name="Nusbaum C."/>
            <person name="Birren B."/>
        </authorList>
    </citation>
    <scope>NUCLEOTIDE SEQUENCE [LARGE SCALE GENOMIC DNA]</scope>
    <source>
        <strain evidence="1 2">VS20</strain>
    </source>
</reference>
<evidence type="ECO:0000313" key="1">
    <source>
        <dbReference type="EMBL" id="EQC33216.1"/>
    </source>
</evidence>
<dbReference type="eggNOG" id="ENOG502RZF5">
    <property type="taxonomic scope" value="Eukaryota"/>
</dbReference>
<evidence type="ECO:0008006" key="3">
    <source>
        <dbReference type="Google" id="ProtNLM"/>
    </source>
</evidence>
<proteinExistence type="predicted"/>
<dbReference type="PANTHER" id="PTHR12295">
    <property type="entry name" value="FURRY-RELATED"/>
    <property type="match status" value="1"/>
</dbReference>
<dbReference type="GO" id="GO:0005938">
    <property type="term" value="C:cell cortex"/>
    <property type="evidence" value="ECO:0007669"/>
    <property type="project" value="TreeGrafter"/>
</dbReference>
<gene>
    <name evidence="1" type="ORF">SDRG_09200</name>
</gene>
<dbReference type="InParanoid" id="T0QEP1"/>
<keyword evidence="2" id="KW-1185">Reference proteome</keyword>
<dbReference type="EMBL" id="JH767160">
    <property type="protein sequence ID" value="EQC33216.1"/>
    <property type="molecule type" value="Genomic_DNA"/>
</dbReference>
<dbReference type="VEuPathDB" id="FungiDB:SDRG_09200"/>
<name>T0QEP1_SAPDV</name>
<evidence type="ECO:0000313" key="2">
    <source>
        <dbReference type="Proteomes" id="UP000030762"/>
    </source>
</evidence>
<dbReference type="InterPro" id="IPR039867">
    <property type="entry name" value="Furry/Tao3/Mor2"/>
</dbReference>
<dbReference type="Proteomes" id="UP000030762">
    <property type="component" value="Unassembled WGS sequence"/>
</dbReference>